<dbReference type="GO" id="GO:0045454">
    <property type="term" value="P:cell redox homeostasis"/>
    <property type="evidence" value="ECO:0007669"/>
    <property type="project" value="TreeGrafter"/>
</dbReference>
<feature type="binding site" evidence="11">
    <location>
        <position position="64"/>
    </location>
    <ligand>
        <name>[4Fe-4S] cluster</name>
        <dbReference type="ChEBI" id="CHEBI:49883"/>
    </ligand>
</feature>
<dbReference type="HAMAP" id="MF_01479">
    <property type="entry name" value="WhiB"/>
    <property type="match status" value="1"/>
</dbReference>
<evidence type="ECO:0000256" key="1">
    <source>
        <dbReference type="ARBA" id="ARBA00004496"/>
    </source>
</evidence>
<feature type="binding site" evidence="11">
    <location>
        <position position="30"/>
    </location>
    <ligand>
        <name>[4Fe-4S] cluster</name>
        <dbReference type="ChEBI" id="CHEBI:49883"/>
    </ligand>
</feature>
<evidence type="ECO:0000313" key="14">
    <source>
        <dbReference type="EMBL" id="QBI56868.1"/>
    </source>
</evidence>
<evidence type="ECO:0000256" key="8">
    <source>
        <dbReference type="ARBA" id="ARBA00023125"/>
    </source>
</evidence>
<evidence type="ECO:0000256" key="10">
    <source>
        <dbReference type="ARBA" id="ARBA00023163"/>
    </source>
</evidence>
<evidence type="ECO:0000256" key="2">
    <source>
        <dbReference type="ARBA" id="ARBA00006597"/>
    </source>
</evidence>
<keyword evidence="5 11" id="KW-0408">Iron</keyword>
<keyword evidence="3 11" id="KW-0004">4Fe-4S</keyword>
<evidence type="ECO:0000259" key="13">
    <source>
        <dbReference type="PROSITE" id="PS51674"/>
    </source>
</evidence>
<dbReference type="GO" id="GO:0005737">
    <property type="term" value="C:cytoplasm"/>
    <property type="evidence" value="ECO:0007669"/>
    <property type="project" value="UniProtKB-SubCell"/>
</dbReference>
<dbReference type="GO" id="GO:0003677">
    <property type="term" value="F:DNA binding"/>
    <property type="evidence" value="ECO:0007669"/>
    <property type="project" value="UniProtKB-UniRule"/>
</dbReference>
<keyword evidence="10 11" id="KW-0804">Transcription</keyword>
<keyword evidence="15" id="KW-1185">Reference proteome</keyword>
<gene>
    <name evidence="14" type="primary">whiD2</name>
    <name evidence="11" type="synonym">whiB</name>
    <name evidence="14" type="ORF">EKD16_25640</name>
</gene>
<organism evidence="14 15">
    <name type="scientific">Streptomonospora litoralis</name>
    <dbReference type="NCBI Taxonomy" id="2498135"/>
    <lineage>
        <taxon>Bacteria</taxon>
        <taxon>Bacillati</taxon>
        <taxon>Actinomycetota</taxon>
        <taxon>Actinomycetes</taxon>
        <taxon>Streptosporangiales</taxon>
        <taxon>Nocardiopsidaceae</taxon>
        <taxon>Streptomonospora</taxon>
    </lineage>
</organism>
<dbReference type="InterPro" id="IPR034768">
    <property type="entry name" value="4FE4S_WBL"/>
</dbReference>
<dbReference type="AlphaFoldDB" id="A0A4P6Q7T9"/>
<dbReference type="RefSeq" id="WP_278248949.1">
    <property type="nucleotide sequence ID" value="NZ_CP036456.1"/>
</dbReference>
<keyword evidence="11" id="KW-0963">Cytoplasm</keyword>
<evidence type="ECO:0000256" key="4">
    <source>
        <dbReference type="ARBA" id="ARBA00022723"/>
    </source>
</evidence>
<protein>
    <recommendedName>
        <fullName evidence="11">Transcriptional regulator WhiB</fullName>
    </recommendedName>
</protein>
<dbReference type="PANTHER" id="PTHR38839">
    <property type="entry name" value="TRANSCRIPTIONAL REGULATOR WHID-RELATED"/>
    <property type="match status" value="1"/>
</dbReference>
<reference evidence="14 15" key="1">
    <citation type="submission" date="2019-02" db="EMBL/GenBank/DDBJ databases">
        <authorList>
            <person name="Khodamoradi S."/>
            <person name="Hahnke R.L."/>
            <person name="Kaempfer P."/>
            <person name="Schumann P."/>
            <person name="Rohde M."/>
            <person name="Steinert M."/>
            <person name="Luzhetskyy A."/>
            <person name="Wink J."/>
            <person name="Ruckert C."/>
        </authorList>
    </citation>
    <scope>NUCLEOTIDE SEQUENCE [LARGE SCALE GENOMIC DNA]</scope>
    <source>
        <strain evidence="14 15">M2</strain>
        <plasmid evidence="15">phim2</plasmid>
    </source>
</reference>
<name>A0A4P6Q7T9_9ACTN</name>
<comment type="function">
    <text evidence="11">Acts as a transcriptional regulator. Probably redox-responsive. The apo- but not holo-form probably binds DNA.</text>
</comment>
<dbReference type="KEGG" id="strr:EKD16_25640"/>
<evidence type="ECO:0000256" key="6">
    <source>
        <dbReference type="ARBA" id="ARBA00023014"/>
    </source>
</evidence>
<keyword evidence="8 11" id="KW-0238">DNA-binding</keyword>
<comment type="similarity">
    <text evidence="2 11">Belongs to the WhiB family.</text>
</comment>
<comment type="subcellular location">
    <subcellularLocation>
        <location evidence="1 11">Cytoplasm</location>
    </subcellularLocation>
</comment>
<keyword evidence="6 11" id="KW-0411">Iron-sulfur</keyword>
<feature type="compositionally biased region" description="Basic and acidic residues" evidence="12">
    <location>
        <begin position="148"/>
        <end position="160"/>
    </location>
</feature>
<comment type="PTM">
    <text evidence="11">Upon Fe-S cluster removal intramolecular disulfide bonds are formed.</text>
</comment>
<dbReference type="GO" id="GO:0045892">
    <property type="term" value="P:negative regulation of DNA-templated transcription"/>
    <property type="evidence" value="ECO:0007669"/>
    <property type="project" value="TreeGrafter"/>
</dbReference>
<evidence type="ECO:0000313" key="15">
    <source>
        <dbReference type="Proteomes" id="UP000292235"/>
    </source>
</evidence>
<dbReference type="GO" id="GO:0051539">
    <property type="term" value="F:4 iron, 4 sulfur cluster binding"/>
    <property type="evidence" value="ECO:0007669"/>
    <property type="project" value="UniProtKB-UniRule"/>
</dbReference>
<dbReference type="Pfam" id="PF02467">
    <property type="entry name" value="Whib"/>
    <property type="match status" value="1"/>
</dbReference>
<dbReference type="EMBL" id="CP036456">
    <property type="protein sequence ID" value="QBI56868.1"/>
    <property type="molecule type" value="Genomic_DNA"/>
</dbReference>
<evidence type="ECO:0000256" key="12">
    <source>
        <dbReference type="SAM" id="MobiDB-lite"/>
    </source>
</evidence>
<feature type="binding site" evidence="11">
    <location>
        <position position="70"/>
    </location>
    <ligand>
        <name>[4Fe-4S] cluster</name>
        <dbReference type="ChEBI" id="CHEBI:49883"/>
    </ligand>
</feature>
<dbReference type="InterPro" id="IPR003482">
    <property type="entry name" value="Whib"/>
</dbReference>
<dbReference type="GO" id="GO:0035731">
    <property type="term" value="F:dinitrosyl-iron complex binding"/>
    <property type="evidence" value="ECO:0007669"/>
    <property type="project" value="UniProtKB-UniRule"/>
</dbReference>
<dbReference type="GO" id="GO:0046872">
    <property type="term" value="F:metal ion binding"/>
    <property type="evidence" value="ECO:0007669"/>
    <property type="project" value="UniProtKB-KW"/>
</dbReference>
<dbReference type="PROSITE" id="PS51674">
    <property type="entry name" value="4FE4S_WBL"/>
    <property type="match status" value="1"/>
</dbReference>
<comment type="PTM">
    <text evidence="11">The Fe-S cluster can be nitrosylated by nitric oxide (NO).</text>
</comment>
<feature type="binding site" evidence="11">
    <location>
        <position position="61"/>
    </location>
    <ligand>
        <name>[4Fe-4S] cluster</name>
        <dbReference type="ChEBI" id="CHEBI:49883"/>
    </ligand>
</feature>
<evidence type="ECO:0000256" key="11">
    <source>
        <dbReference type="HAMAP-Rule" id="MF_01479"/>
    </source>
</evidence>
<keyword evidence="7 11" id="KW-0805">Transcription regulation</keyword>
<dbReference type="Proteomes" id="UP000292235">
    <property type="component" value="Plasmid phiM2"/>
</dbReference>
<dbReference type="GO" id="GO:0047134">
    <property type="term" value="F:protein-disulfide reductase [NAD(P)H] activity"/>
    <property type="evidence" value="ECO:0007669"/>
    <property type="project" value="TreeGrafter"/>
</dbReference>
<feature type="domain" description="4Fe-4S Wbl-type" evidence="13">
    <location>
        <begin position="29"/>
        <end position="94"/>
    </location>
</feature>
<proteinExistence type="inferred from homology"/>
<geneLocation type="plasmid" evidence="15">
    <name>phim2</name>
</geneLocation>
<feature type="region of interest" description="Disordered" evidence="12">
    <location>
        <begin position="146"/>
        <end position="168"/>
    </location>
</feature>
<accession>A0A4P6Q7T9</accession>
<keyword evidence="9 11" id="KW-1015">Disulfide bond</keyword>
<evidence type="ECO:0000256" key="3">
    <source>
        <dbReference type="ARBA" id="ARBA00022485"/>
    </source>
</evidence>
<evidence type="ECO:0000256" key="7">
    <source>
        <dbReference type="ARBA" id="ARBA00023015"/>
    </source>
</evidence>
<sequence length="168" mass="18839">MTQPNRAGEQRAPRLLRSQIDTSWQVDGSCNDADPALFFDPEDYARRGRREKRRQQAKQICAGCPVRQECLEHALTVPERHGVWGGLDEDERRKVRRGRAQAGTVTGDNRADAAWRCEHCGRTGRREGTGPNGEVLIASCHKRWKRAGRPDHVPDPDPVRARAARGAA</sequence>
<keyword evidence="14" id="KW-0614">Plasmid</keyword>
<evidence type="ECO:0000256" key="9">
    <source>
        <dbReference type="ARBA" id="ARBA00023157"/>
    </source>
</evidence>
<comment type="cofactor">
    <cofactor evidence="11">
        <name>[4Fe-4S] cluster</name>
        <dbReference type="ChEBI" id="CHEBI:49883"/>
    </cofactor>
    <text evidence="11">Binds 1 [4Fe-4S] cluster per subunit. Following nitrosylation of the [4Fe-4S] cluster binds 1 [4Fe-8(NO)] cluster per subunit.</text>
</comment>
<keyword evidence="4 11" id="KW-0479">Metal-binding</keyword>
<evidence type="ECO:0000256" key="5">
    <source>
        <dbReference type="ARBA" id="ARBA00023004"/>
    </source>
</evidence>